<dbReference type="AlphaFoldDB" id="A0A2T0S434"/>
<gene>
    <name evidence="3" type="ORF">CLV70_109299</name>
</gene>
<feature type="domain" description="Solute-binding protein family 5" evidence="2">
    <location>
        <begin position="31"/>
        <end position="238"/>
    </location>
</feature>
<dbReference type="Gene3D" id="3.10.105.10">
    <property type="entry name" value="Dipeptide-binding Protein, Domain 3"/>
    <property type="match status" value="1"/>
</dbReference>
<dbReference type="Proteomes" id="UP000239209">
    <property type="component" value="Unassembled WGS sequence"/>
</dbReference>
<dbReference type="Gene3D" id="3.40.190.10">
    <property type="entry name" value="Periplasmic binding protein-like II"/>
    <property type="match status" value="1"/>
</dbReference>
<accession>A0A2T0S434</accession>
<dbReference type="GO" id="GO:1904680">
    <property type="term" value="F:peptide transmembrane transporter activity"/>
    <property type="evidence" value="ECO:0007669"/>
    <property type="project" value="TreeGrafter"/>
</dbReference>
<dbReference type="EMBL" id="PVZG01000009">
    <property type="protein sequence ID" value="PRY28142.1"/>
    <property type="molecule type" value="Genomic_DNA"/>
</dbReference>
<comment type="caution">
    <text evidence="3">The sequence shown here is derived from an EMBL/GenBank/DDBJ whole genome shotgun (WGS) entry which is preliminary data.</text>
</comment>
<feature type="region of interest" description="Disordered" evidence="1">
    <location>
        <begin position="1"/>
        <end position="30"/>
    </location>
</feature>
<dbReference type="CDD" id="cd00995">
    <property type="entry name" value="PBP2_NikA_DppA_OppA_like"/>
    <property type="match status" value="1"/>
</dbReference>
<organism evidence="3 4">
    <name type="scientific">Pseudosporangium ferrugineum</name>
    <dbReference type="NCBI Taxonomy" id="439699"/>
    <lineage>
        <taxon>Bacteria</taxon>
        <taxon>Bacillati</taxon>
        <taxon>Actinomycetota</taxon>
        <taxon>Actinomycetes</taxon>
        <taxon>Micromonosporales</taxon>
        <taxon>Micromonosporaceae</taxon>
        <taxon>Pseudosporangium</taxon>
    </lineage>
</organism>
<dbReference type="SUPFAM" id="SSF53850">
    <property type="entry name" value="Periplasmic binding protein-like II"/>
    <property type="match status" value="1"/>
</dbReference>
<evidence type="ECO:0000313" key="3">
    <source>
        <dbReference type="EMBL" id="PRY28142.1"/>
    </source>
</evidence>
<dbReference type="InterPro" id="IPR039424">
    <property type="entry name" value="SBP_5"/>
</dbReference>
<dbReference type="PANTHER" id="PTHR30290:SF83">
    <property type="entry name" value="ABC TRANSPORTER SUBSTRATE-BINDING PROTEIN"/>
    <property type="match status" value="1"/>
</dbReference>
<evidence type="ECO:0000256" key="1">
    <source>
        <dbReference type="SAM" id="MobiDB-lite"/>
    </source>
</evidence>
<dbReference type="GO" id="GO:0015833">
    <property type="term" value="P:peptide transport"/>
    <property type="evidence" value="ECO:0007669"/>
    <property type="project" value="TreeGrafter"/>
</dbReference>
<dbReference type="Pfam" id="PF00496">
    <property type="entry name" value="SBP_bac_5"/>
    <property type="match status" value="1"/>
</dbReference>
<proteinExistence type="predicted"/>
<dbReference type="PANTHER" id="PTHR30290">
    <property type="entry name" value="PERIPLASMIC BINDING COMPONENT OF ABC TRANSPORTER"/>
    <property type="match status" value="1"/>
</dbReference>
<keyword evidence="4" id="KW-1185">Reference proteome</keyword>
<name>A0A2T0S434_9ACTN</name>
<evidence type="ECO:0000259" key="2">
    <source>
        <dbReference type="Pfam" id="PF00496"/>
    </source>
</evidence>
<protein>
    <submittedName>
        <fullName evidence="3">Extracellular solute-binding protein (Family 5)</fullName>
    </submittedName>
</protein>
<sequence length="316" mass="34371">AVMRGKLARPVRGGVARKRPPQGAPRRAAYSTEDTAAYNDLVSGTLDFQQQVPVSSLAGDKWKADLGDRAIEAQIPVMQILGIPFYDKRFTNVNLRKAISLSINRAEIAEKIFFNTRKPATSWSSPLAPGHTDNDCTVCKFDPAAAKAALQEAGGFTGELVLYYNADASHKEWMEATAQSIKTNLGINARAEGMPTFAVFRQQINDHRMTGIYRAGWQQDYPDVENWIGPLYVTGGSSNDGLFTNADVDKNYKDGTAAPSVEAAHAKFAEATKVIDQQVPAIPMFEVTQQSGVSDRVTGVKTTNVGEIDLSSVQLK</sequence>
<dbReference type="InterPro" id="IPR000914">
    <property type="entry name" value="SBP_5_dom"/>
</dbReference>
<feature type="non-terminal residue" evidence="3">
    <location>
        <position position="1"/>
    </location>
</feature>
<reference evidence="3 4" key="1">
    <citation type="submission" date="2018-03" db="EMBL/GenBank/DDBJ databases">
        <title>Genomic Encyclopedia of Archaeal and Bacterial Type Strains, Phase II (KMG-II): from individual species to whole genera.</title>
        <authorList>
            <person name="Goeker M."/>
        </authorList>
    </citation>
    <scope>NUCLEOTIDE SEQUENCE [LARGE SCALE GENOMIC DNA]</scope>
    <source>
        <strain evidence="3 4">DSM 45348</strain>
    </source>
</reference>
<evidence type="ECO:0000313" key="4">
    <source>
        <dbReference type="Proteomes" id="UP000239209"/>
    </source>
</evidence>